<organism evidence="3 4">
    <name type="scientific">Saccharomonospora viridis</name>
    <dbReference type="NCBI Taxonomy" id="1852"/>
    <lineage>
        <taxon>Bacteria</taxon>
        <taxon>Bacillati</taxon>
        <taxon>Actinomycetota</taxon>
        <taxon>Actinomycetes</taxon>
        <taxon>Pseudonocardiales</taxon>
        <taxon>Pseudonocardiaceae</taxon>
        <taxon>Saccharomonospora</taxon>
    </lineage>
</organism>
<comment type="caution">
    <text evidence="3">The sequence shown here is derived from an EMBL/GenBank/DDBJ whole genome shotgun (WGS) entry which is preliminary data.</text>
</comment>
<evidence type="ECO:0000313" key="3">
    <source>
        <dbReference type="EMBL" id="KHF44619.1"/>
    </source>
</evidence>
<feature type="transmembrane region" description="Helical" evidence="2">
    <location>
        <begin position="746"/>
        <end position="766"/>
    </location>
</feature>
<keyword evidence="2" id="KW-1133">Transmembrane helix</keyword>
<protein>
    <submittedName>
        <fullName evidence="3">Oxidoreductase</fullName>
    </submittedName>
</protein>
<name>A0A837D9S7_9PSEU</name>
<evidence type="ECO:0000313" key="4">
    <source>
        <dbReference type="Proteomes" id="UP000030848"/>
    </source>
</evidence>
<accession>A0A837D9S7</accession>
<evidence type="ECO:0000256" key="2">
    <source>
        <dbReference type="SAM" id="Phobius"/>
    </source>
</evidence>
<gene>
    <name evidence="3" type="ORF">MINT15_15010</name>
</gene>
<feature type="region of interest" description="Disordered" evidence="1">
    <location>
        <begin position="1"/>
        <end position="25"/>
    </location>
</feature>
<proteinExistence type="predicted"/>
<keyword evidence="2" id="KW-0812">Transmembrane</keyword>
<keyword evidence="2" id="KW-0472">Membrane</keyword>
<dbReference type="AlphaFoldDB" id="A0A837D9S7"/>
<dbReference type="EMBL" id="JRZE01000003">
    <property type="protein sequence ID" value="KHF44619.1"/>
    <property type="molecule type" value="Genomic_DNA"/>
</dbReference>
<dbReference type="Proteomes" id="UP000030848">
    <property type="component" value="Unassembled WGS sequence"/>
</dbReference>
<sequence length="776" mass="86134">MSGNSDDGFDRDGVGPADFDAFDPNPAPEATIDAEELLRPLLEPESSGLLRWRRQAVQAPILRLDNYYVKGRLNLRAADLDVLFRFENCRFEYPPDVREAKLLGLSFRRCWLPGLKARNFRSRNDVRLIHCRVEVDADRPEEGTDVLMNRTDRGMPNAAVNLTDAVVKGSVILTGTTIKHPKGKAFQGDRLAITGALLAYRLTTEGEVRIPGLRAGGNVNFSGARLDNPKGFALSGNGIVVSGNFLCETDNYDPSSPPRPFTAHGMVFMPNIHVDGDLVFKGAQLQVDPTGEILVDAWKTGDWYLDPYPAFIADRMYVHGNVEMGDGLRATGTLRMVNTHIGGALRLAKAKVTVPPNVEPPDRAIHLDGSEINGDLEGSDLRTRGQFRLADVTVKGNVFIRRGNLSHAKRDVISARRSRVSGNIMLTECIMKGTVRLQGVTVGGSIDFRDSNIFEPEPEETGRWGVDLRSVHVARSVLLHSSPHASFRCDGGVTFDGAVIKRRLSIAGAVLQAGRDEIVLDAGDTVAEEFDLTPDEVPRGRVSLRGAQCGTLHDNMQLWYATGGIELEDFRYDALDDPIDLKDDEQIEERLKWLRHAMRGYRPGPYDQFATMLRECGNEEHADTVLMRKQQYRYESLAKGYGWFFGSGVRLWSWLQRWMVGYGYRPVRAVAWLLAMLVGGSLWFGLGSDDCVNDPERFVIVGERCVVNADDTGLEWNPVLYTVDLLVPIADFGNKGRWHMADADKWVSTGFIAMGWVLVTTVAAGVTRTLRRTNAN</sequence>
<evidence type="ECO:0000256" key="1">
    <source>
        <dbReference type="SAM" id="MobiDB-lite"/>
    </source>
</evidence>
<reference evidence="3 4" key="1">
    <citation type="submission" date="2014-10" db="EMBL/GenBank/DDBJ databases">
        <title>Genome sequence of Micropolyspora internatus JCM3315.</title>
        <authorList>
            <person name="Shin S.-K."/>
            <person name="Yi H."/>
        </authorList>
    </citation>
    <scope>NUCLEOTIDE SEQUENCE [LARGE SCALE GENOMIC DNA]</scope>
    <source>
        <strain evidence="3 4">JCM 3315</strain>
    </source>
</reference>